<dbReference type="InterPro" id="IPR025979">
    <property type="entry name" value="ChrR-like_cupin_dom"/>
</dbReference>
<dbReference type="KEGG" id="serq:CWC46_15055"/>
<organism evidence="3 4">
    <name type="scientific">Serratia sp. (strain ATCC 39006)</name>
    <name type="common">Prodigiosinella confusarubida</name>
    <dbReference type="NCBI Taxonomy" id="104623"/>
    <lineage>
        <taxon>Bacteria</taxon>
        <taxon>Pseudomonadati</taxon>
        <taxon>Pseudomonadota</taxon>
        <taxon>Gammaproteobacteria</taxon>
        <taxon>Enterobacterales</taxon>
        <taxon>Pectobacteriaceae</taxon>
        <taxon>Prodigiosinella</taxon>
    </lineage>
</organism>
<dbReference type="Proteomes" id="UP000017700">
    <property type="component" value="Chromosome"/>
</dbReference>
<evidence type="ECO:0000313" key="5">
    <source>
        <dbReference type="Proteomes" id="UP000233778"/>
    </source>
</evidence>
<reference evidence="2 5" key="3">
    <citation type="submission" date="2017-11" db="EMBL/GenBank/DDBJ databases">
        <title>Complete genome sequence of Serratia sp. ATCC 39006 LacA.</title>
        <authorList>
            <person name="Hampton H.G."/>
            <person name="Jackson S.A."/>
            <person name="Jauregui R."/>
            <person name="Poulter G.T.M."/>
            <person name="Salmond G.P.C."/>
            <person name="Fineran P.C."/>
        </authorList>
    </citation>
    <scope>NUCLEOTIDE SEQUENCE [LARGE SCALE GENOMIC DNA]</scope>
    <source>
        <strain evidence="2 5">ATCC 39006</strain>
    </source>
</reference>
<dbReference type="SUPFAM" id="SSF51182">
    <property type="entry name" value="RmlC-like cupins"/>
    <property type="match status" value="1"/>
</dbReference>
<reference evidence="3" key="2">
    <citation type="submission" date="2013-09" db="EMBL/GenBank/DDBJ databases">
        <authorList>
            <person name="Wang G."/>
            <person name="Yang Y."/>
            <person name="Su Y."/>
        </authorList>
    </citation>
    <scope>NUCLEOTIDE SEQUENCE</scope>
    <source>
        <strain evidence="3">ATCC 39006</strain>
    </source>
</reference>
<evidence type="ECO:0000313" key="4">
    <source>
        <dbReference type="Proteomes" id="UP000017700"/>
    </source>
</evidence>
<evidence type="ECO:0000259" key="1">
    <source>
        <dbReference type="Pfam" id="PF12973"/>
    </source>
</evidence>
<dbReference type="InterPro" id="IPR011051">
    <property type="entry name" value="RmlC_Cupin_sf"/>
</dbReference>
<dbReference type="EMBL" id="CP025084">
    <property type="protein sequence ID" value="AUH05338.1"/>
    <property type="molecule type" value="Genomic_DNA"/>
</dbReference>
<evidence type="ECO:0000313" key="3">
    <source>
        <dbReference type="EMBL" id="AUH05338.1"/>
    </source>
</evidence>
<name>A0A2I5T8X7_SERS3</name>
<proteinExistence type="predicted"/>
<dbReference type="InterPro" id="IPR014710">
    <property type="entry name" value="RmlC-like_jellyroll"/>
</dbReference>
<dbReference type="EMBL" id="CP025085">
    <property type="protein sequence ID" value="AUH01017.1"/>
    <property type="molecule type" value="Genomic_DNA"/>
</dbReference>
<dbReference type="Gene3D" id="2.60.120.10">
    <property type="entry name" value="Jelly Rolls"/>
    <property type="match status" value="1"/>
</dbReference>
<reference evidence="3 4" key="1">
    <citation type="journal article" date="2013" name="Genome Announc.">
        <title>Draft genome sequence of Serratia sp. strain ATCC 39006, a model bacterium for analysis of the biosynthesis and regulation of prodigiosin, a carbapenem, and gas vesicles.</title>
        <authorList>
            <person name="Fineran P.C."/>
            <person name="Iglesias Cans M.C."/>
            <person name="Ramsay J.P."/>
            <person name="Wilf N.M."/>
            <person name="Cossyleon D."/>
            <person name="McNeil M.B."/>
            <person name="Williamson N.R."/>
            <person name="Monson R.E."/>
            <person name="Becher S.A."/>
            <person name="Stanton J.A."/>
            <person name="Brugger K."/>
            <person name="Brown S.D."/>
            <person name="Salmond G.P."/>
        </authorList>
    </citation>
    <scope>NUCLEOTIDE SEQUENCE [LARGE SCALE GENOMIC DNA]</scope>
    <source>
        <strain evidence="3">ATCC 39006</strain>
        <strain evidence="4">ATCC 39006 / SC 11482</strain>
    </source>
</reference>
<sequence>MLVLWRKEMNNGLPVTMNLFSVIKDINTIKWDEHSALGRQNARIFDIFHNDSGQRIALVHCAPGASAKSHFHKGHETFLILDGSFEDDNGVYHPGDLICYAPGSQHAWRTPQGALIYATWGDRVESELTGAVA</sequence>
<gene>
    <name evidence="2" type="ORF">CWC46_15055</name>
    <name evidence="3" type="ORF">Ser39006_015060</name>
</gene>
<dbReference type="Pfam" id="PF12973">
    <property type="entry name" value="Cupin_7"/>
    <property type="match status" value="1"/>
</dbReference>
<accession>A0A2I5T8X7</accession>
<protein>
    <recommendedName>
        <fullName evidence="1">ChrR-like cupin domain-containing protein</fullName>
    </recommendedName>
</protein>
<keyword evidence="4" id="KW-1185">Reference proteome</keyword>
<evidence type="ECO:0000313" key="2">
    <source>
        <dbReference type="EMBL" id="AUH01017.1"/>
    </source>
</evidence>
<dbReference type="AlphaFoldDB" id="A0A2I5T8X7"/>
<dbReference type="STRING" id="104623.Ser39006_02468"/>
<dbReference type="Proteomes" id="UP000233778">
    <property type="component" value="Chromosome"/>
</dbReference>
<feature type="domain" description="ChrR-like cupin" evidence="1">
    <location>
        <begin position="24"/>
        <end position="116"/>
    </location>
</feature>
<dbReference type="KEGG" id="sera:Ser39006_015060"/>
<reference evidence="3" key="4">
    <citation type="submission" date="2017-11" db="EMBL/GenBank/DDBJ databases">
        <title>Complete genome sequence of Serratia sp. ATCC 39006.</title>
        <authorList>
            <person name="Hampton H.G."/>
            <person name="Jackson S.A."/>
            <person name="Jauregui R."/>
            <person name="Poulter G.T.M."/>
            <person name="Salmond G.P.C."/>
            <person name="Fineran P.C."/>
        </authorList>
    </citation>
    <scope>NUCLEOTIDE SEQUENCE</scope>
    <source>
        <strain evidence="3">ATCC 39006</strain>
    </source>
</reference>